<accession>A6TQ89</accession>
<dbReference type="CDD" id="cd07344">
    <property type="entry name" value="M48_yhfN_like"/>
    <property type="match status" value="1"/>
</dbReference>
<dbReference type="EMBL" id="CP000724">
    <property type="protein sequence ID" value="ABR48357.1"/>
    <property type="molecule type" value="Genomic_DNA"/>
</dbReference>
<evidence type="ECO:0000313" key="3">
    <source>
        <dbReference type="Proteomes" id="UP000001572"/>
    </source>
</evidence>
<dbReference type="Gene3D" id="3.30.2010.10">
    <property type="entry name" value="Metalloproteases ('zincins'), catalytic domain"/>
    <property type="match status" value="1"/>
</dbReference>
<dbReference type="eggNOG" id="COG1451">
    <property type="taxonomic scope" value="Bacteria"/>
</dbReference>
<gene>
    <name evidence="2" type="ordered locus">Amet_2199</name>
</gene>
<dbReference type="KEGG" id="amt:Amet_2199"/>
<dbReference type="InterPro" id="IPR002725">
    <property type="entry name" value="YgjP-like_metallopeptidase"/>
</dbReference>
<dbReference type="RefSeq" id="WP_012063333.1">
    <property type="nucleotide sequence ID" value="NC_009633.1"/>
</dbReference>
<name>A6TQ89_ALKMQ</name>
<organism evidence="2 3">
    <name type="scientific">Alkaliphilus metalliredigens (strain QYMF)</name>
    <dbReference type="NCBI Taxonomy" id="293826"/>
    <lineage>
        <taxon>Bacteria</taxon>
        <taxon>Bacillati</taxon>
        <taxon>Bacillota</taxon>
        <taxon>Clostridia</taxon>
        <taxon>Peptostreptococcales</taxon>
        <taxon>Natronincolaceae</taxon>
        <taxon>Alkaliphilus</taxon>
    </lineage>
</organism>
<dbReference type="STRING" id="293826.Amet_2199"/>
<reference evidence="3" key="1">
    <citation type="journal article" date="2016" name="Genome Announc.">
        <title>Complete genome sequence of Alkaliphilus metalliredigens strain QYMF, an alkaliphilic and metal-reducing bacterium isolated from borax-contaminated leachate ponds.</title>
        <authorList>
            <person name="Hwang C."/>
            <person name="Copeland A."/>
            <person name="Lucas S."/>
            <person name="Lapidus A."/>
            <person name="Barry K."/>
            <person name="Detter J.C."/>
            <person name="Glavina Del Rio T."/>
            <person name="Hammon N."/>
            <person name="Israni S."/>
            <person name="Dalin E."/>
            <person name="Tice H."/>
            <person name="Pitluck S."/>
            <person name="Chertkov O."/>
            <person name="Brettin T."/>
            <person name="Bruce D."/>
            <person name="Han C."/>
            <person name="Schmutz J."/>
            <person name="Larimer F."/>
            <person name="Land M.L."/>
            <person name="Hauser L."/>
            <person name="Kyrpides N."/>
            <person name="Mikhailova N."/>
            <person name="Ye Q."/>
            <person name="Zhou J."/>
            <person name="Richardson P."/>
            <person name="Fields M.W."/>
        </authorList>
    </citation>
    <scope>NUCLEOTIDE SEQUENCE [LARGE SCALE GENOMIC DNA]</scope>
    <source>
        <strain evidence="3">QYMF</strain>
    </source>
</reference>
<dbReference type="AlphaFoldDB" id="A6TQ89"/>
<evidence type="ECO:0000259" key="1">
    <source>
        <dbReference type="Pfam" id="PF01863"/>
    </source>
</evidence>
<dbReference type="HOGENOM" id="CLU_065947_4_0_9"/>
<dbReference type="Proteomes" id="UP000001572">
    <property type="component" value="Chromosome"/>
</dbReference>
<dbReference type="Pfam" id="PF01863">
    <property type="entry name" value="YgjP-like"/>
    <property type="match status" value="1"/>
</dbReference>
<dbReference type="InterPro" id="IPR053136">
    <property type="entry name" value="UTP_pyrophosphatase-like"/>
</dbReference>
<dbReference type="OrthoDB" id="9811177at2"/>
<sequence>MMTQQPQRHCYYLGELYPLLIAVDPLITKSTILWDGKAFICKTPEANKTDFIDELKSFYIKESRKLIGERLKRYQPQIKVKYKSFTIENNDSKWGSCSSKRQLTFHWKLMIFPLTVIDYVVVHELCHLMHMNHDRSFWRLVGKVFPNYKEAMAILGVEKVRGI</sequence>
<dbReference type="PANTHER" id="PTHR30399:SF1">
    <property type="entry name" value="UTP PYROPHOSPHATASE"/>
    <property type="match status" value="1"/>
</dbReference>
<keyword evidence="3" id="KW-1185">Reference proteome</keyword>
<protein>
    <recommendedName>
        <fullName evidence="1">YgjP-like metallopeptidase domain-containing protein</fullName>
    </recommendedName>
</protein>
<feature type="domain" description="YgjP-like metallopeptidase" evidence="1">
    <location>
        <begin position="8"/>
        <end position="155"/>
    </location>
</feature>
<dbReference type="PANTHER" id="PTHR30399">
    <property type="entry name" value="UNCHARACTERIZED PROTEIN YGJP"/>
    <property type="match status" value="1"/>
</dbReference>
<proteinExistence type="predicted"/>
<evidence type="ECO:0000313" key="2">
    <source>
        <dbReference type="EMBL" id="ABR48357.1"/>
    </source>
</evidence>